<dbReference type="Pfam" id="PF00198">
    <property type="entry name" value="2-oxoacid_dh"/>
    <property type="match status" value="1"/>
</dbReference>
<protein>
    <submittedName>
        <fullName evidence="11">PdhB protein</fullName>
    </submittedName>
</protein>
<organism evidence="11 12">
    <name type="scientific">Symbiodinium necroappetens</name>
    <dbReference type="NCBI Taxonomy" id="1628268"/>
    <lineage>
        <taxon>Eukaryota</taxon>
        <taxon>Sar</taxon>
        <taxon>Alveolata</taxon>
        <taxon>Dinophyceae</taxon>
        <taxon>Suessiales</taxon>
        <taxon>Symbiodiniaceae</taxon>
        <taxon>Symbiodinium</taxon>
    </lineage>
</organism>
<proteinExistence type="inferred from homology"/>
<dbReference type="InterPro" id="IPR011053">
    <property type="entry name" value="Single_hybrid_motif"/>
</dbReference>
<dbReference type="PROSITE" id="PS50075">
    <property type="entry name" value="CARRIER"/>
    <property type="match status" value="1"/>
</dbReference>
<dbReference type="InterPro" id="IPR036625">
    <property type="entry name" value="E3-bd_dom_sf"/>
</dbReference>
<dbReference type="InterPro" id="IPR053199">
    <property type="entry name" value="cDPG_synthetase-like"/>
</dbReference>
<dbReference type="Gene3D" id="2.40.50.100">
    <property type="match status" value="1"/>
</dbReference>
<dbReference type="SMART" id="SM00861">
    <property type="entry name" value="Transket_pyr"/>
    <property type="match status" value="1"/>
</dbReference>
<dbReference type="Proteomes" id="UP000601435">
    <property type="component" value="Unassembled WGS sequence"/>
</dbReference>
<dbReference type="Gene3D" id="3.40.50.970">
    <property type="match status" value="3"/>
</dbReference>
<dbReference type="CDD" id="cd07036">
    <property type="entry name" value="TPP_PYR_E1-PDHc-beta_like"/>
    <property type="match status" value="1"/>
</dbReference>
<dbReference type="PANTHER" id="PTHR42869">
    <property type="entry name" value="SLL0572 PROTEIN"/>
    <property type="match status" value="1"/>
</dbReference>
<dbReference type="SUPFAM" id="SSF52518">
    <property type="entry name" value="Thiamin diphosphate-binding fold (THDP-binding)"/>
    <property type="match status" value="2"/>
</dbReference>
<evidence type="ECO:0000259" key="10">
    <source>
        <dbReference type="PROSITE" id="PS51826"/>
    </source>
</evidence>
<dbReference type="InterPro" id="IPR009014">
    <property type="entry name" value="Transketo_C/PFOR_II"/>
</dbReference>
<dbReference type="Pfam" id="PF02780">
    <property type="entry name" value="Transketolase_C"/>
    <property type="match status" value="1"/>
</dbReference>
<feature type="domain" description="Carrier" evidence="9">
    <location>
        <begin position="884"/>
        <end position="960"/>
    </location>
</feature>
<dbReference type="InterPro" id="IPR005475">
    <property type="entry name" value="Transketolase-like_Pyr-bd"/>
</dbReference>
<gene>
    <name evidence="11" type="primary">pdhB</name>
    <name evidence="11" type="ORF">SNEC2469_LOCUS16375</name>
</gene>
<dbReference type="GO" id="GO:0004149">
    <property type="term" value="F:dihydrolipoyllysine-residue succinyltransferase activity"/>
    <property type="evidence" value="ECO:0007669"/>
    <property type="project" value="UniProtKB-EC"/>
</dbReference>
<dbReference type="Pfam" id="PF00696">
    <property type="entry name" value="AA_kinase"/>
    <property type="match status" value="1"/>
</dbReference>
<dbReference type="Gene3D" id="1.10.1200.10">
    <property type="entry name" value="ACP-like"/>
    <property type="match status" value="1"/>
</dbReference>
<dbReference type="SUPFAM" id="SSF52922">
    <property type="entry name" value="TK C-terminal domain-like"/>
    <property type="match status" value="1"/>
</dbReference>
<dbReference type="Pfam" id="PF02817">
    <property type="entry name" value="E3_binding"/>
    <property type="match status" value="1"/>
</dbReference>
<evidence type="ECO:0000256" key="6">
    <source>
        <dbReference type="ARBA" id="ARBA00023268"/>
    </source>
</evidence>
<keyword evidence="6" id="KW-0511">Multifunctional enzyme</keyword>
<comment type="caution">
    <text evidence="11">The sequence shown here is derived from an EMBL/GenBank/DDBJ whole genome shotgun (WGS) entry which is preliminary data.</text>
</comment>
<dbReference type="GO" id="GO:0006099">
    <property type="term" value="P:tricarboxylic acid cycle"/>
    <property type="evidence" value="ECO:0007669"/>
    <property type="project" value="UniProtKB-UniPathway"/>
</dbReference>
<evidence type="ECO:0000256" key="1">
    <source>
        <dbReference type="ARBA" id="ARBA00001964"/>
    </source>
</evidence>
<dbReference type="PANTHER" id="PTHR42869:SF1">
    <property type="entry name" value="SLL0572 PROTEIN"/>
    <property type="match status" value="1"/>
</dbReference>
<comment type="cofactor">
    <cofactor evidence="1">
        <name>thiamine diphosphate</name>
        <dbReference type="ChEBI" id="CHEBI:58937"/>
    </cofactor>
</comment>
<dbReference type="NCBIfam" id="NF006667">
    <property type="entry name" value="PRK09212.1"/>
    <property type="match status" value="1"/>
</dbReference>
<accession>A0A812UED6</accession>
<dbReference type="UniPathway" id="UPA00223">
    <property type="reaction ID" value="UER00997"/>
</dbReference>
<dbReference type="GO" id="GO:0016624">
    <property type="term" value="F:oxidoreductase activity, acting on the aldehyde or oxo group of donors, disulfide as acceptor"/>
    <property type="evidence" value="ECO:0007669"/>
    <property type="project" value="InterPro"/>
</dbReference>
<feature type="region of interest" description="Disordered" evidence="8">
    <location>
        <begin position="602"/>
        <end position="632"/>
    </location>
</feature>
<dbReference type="OrthoDB" id="38364at2759"/>
<dbReference type="InterPro" id="IPR001017">
    <property type="entry name" value="DH_E1"/>
</dbReference>
<dbReference type="PRINTS" id="PR01469">
    <property type="entry name" value="CARBMTKINASE"/>
</dbReference>
<dbReference type="Pfam" id="PF02779">
    <property type="entry name" value="Transket_pyr"/>
    <property type="match status" value="1"/>
</dbReference>
<reference evidence="11" key="1">
    <citation type="submission" date="2021-02" db="EMBL/GenBank/DDBJ databases">
        <authorList>
            <person name="Dougan E. K."/>
            <person name="Rhodes N."/>
            <person name="Thang M."/>
            <person name="Chan C."/>
        </authorList>
    </citation>
    <scope>NUCLEOTIDE SEQUENCE</scope>
</reference>
<dbReference type="InterPro" id="IPR001078">
    <property type="entry name" value="2-oxoacid_DH_actylTfrase"/>
</dbReference>
<dbReference type="Pfam" id="PF00364">
    <property type="entry name" value="Biotin_lipoyl"/>
    <property type="match status" value="1"/>
</dbReference>
<dbReference type="InterPro" id="IPR009081">
    <property type="entry name" value="PP-bd_ACP"/>
</dbReference>
<dbReference type="Gene3D" id="3.40.50.920">
    <property type="match status" value="1"/>
</dbReference>
<dbReference type="InterPro" id="IPR000089">
    <property type="entry name" value="Biotin_lipoyl"/>
</dbReference>
<evidence type="ECO:0000256" key="5">
    <source>
        <dbReference type="ARBA" id="ARBA00023002"/>
    </source>
</evidence>
<name>A0A812UED6_9DINO</name>
<dbReference type="InterPro" id="IPR029061">
    <property type="entry name" value="THDP-binding"/>
</dbReference>
<dbReference type="SUPFAM" id="SSF52540">
    <property type="entry name" value="P-loop containing nucleoside triphosphate hydrolases"/>
    <property type="match status" value="1"/>
</dbReference>
<dbReference type="CDD" id="cd06849">
    <property type="entry name" value="lipoyl_domain"/>
    <property type="match status" value="1"/>
</dbReference>
<dbReference type="InterPro" id="IPR027417">
    <property type="entry name" value="P-loop_NTPase"/>
</dbReference>
<dbReference type="InterPro" id="IPR033248">
    <property type="entry name" value="Transketolase_C"/>
</dbReference>
<comment type="pathway">
    <text evidence="2">Carbohydrate metabolism; tricarboxylic acid cycle; succinyl-CoA from 2-oxoglutarate (dehydrogenase route): step 1/1.</text>
</comment>
<dbReference type="PROSITE" id="PS51826">
    <property type="entry name" value="PSBD"/>
    <property type="match status" value="1"/>
</dbReference>
<dbReference type="SUPFAM" id="SSF47005">
    <property type="entry name" value="Peripheral subunit-binding domain of 2-oxo acid dehydrogenase complex"/>
    <property type="match status" value="1"/>
</dbReference>
<evidence type="ECO:0000256" key="8">
    <source>
        <dbReference type="SAM" id="MobiDB-lite"/>
    </source>
</evidence>
<dbReference type="InterPro" id="IPR036736">
    <property type="entry name" value="ACP-like_sf"/>
</dbReference>
<evidence type="ECO:0000256" key="7">
    <source>
        <dbReference type="ARBA" id="ARBA00052761"/>
    </source>
</evidence>
<dbReference type="SUPFAM" id="SSF51230">
    <property type="entry name" value="Single hybrid motif"/>
    <property type="match status" value="1"/>
</dbReference>
<feature type="compositionally biased region" description="Pro residues" evidence="8">
    <location>
        <begin position="617"/>
        <end position="626"/>
    </location>
</feature>
<dbReference type="SUPFAM" id="SSF47336">
    <property type="entry name" value="ACP-like"/>
    <property type="match status" value="1"/>
</dbReference>
<dbReference type="InterPro" id="IPR023213">
    <property type="entry name" value="CAT-like_dom_sf"/>
</dbReference>
<comment type="catalytic activity">
    <reaction evidence="7">
        <text>N(6)-[(R)-dihydrolipoyl]-L-lysyl-[protein] + succinyl-CoA = N(6)-[(R)-S(8)-succinyldihydrolipoyl]-L-lysyl-[protein] + CoA</text>
        <dbReference type="Rhea" id="RHEA:15213"/>
        <dbReference type="Rhea" id="RHEA-COMP:10475"/>
        <dbReference type="Rhea" id="RHEA-COMP:20092"/>
        <dbReference type="ChEBI" id="CHEBI:57287"/>
        <dbReference type="ChEBI" id="CHEBI:57292"/>
        <dbReference type="ChEBI" id="CHEBI:83100"/>
        <dbReference type="ChEBI" id="CHEBI:83120"/>
        <dbReference type="EC" id="2.3.1.61"/>
    </reaction>
</comment>
<dbReference type="CDD" id="cd02000">
    <property type="entry name" value="TPP_E1_PDC_ADC_BCADC"/>
    <property type="match status" value="1"/>
</dbReference>
<comment type="similarity">
    <text evidence="3">Belongs to the 2-oxoacid dehydrogenase family.</text>
</comment>
<sequence>MVRIRRFEDKCAELYSQEKIRGFLHLYDGEEAVAVGIIPNLEARDAVVATYREHGHALVRGVSMTSILAEMLGKQTGCSRGRGGSMHLFDRATRFYGGNAIVGGGLPMAVGLALAAKMAGRAESYDVSAQSVDGMDVIAVTLAARAAVAQVRAGQGPVFLECKTYRFRAHSMFDAQKYRDKAEVEEWRQRGPIVRFQNWLMDSHVIHQSDIDEIEARVMAEIDSATAAAEELTYREAVREGMCAAMRADERVFLMGEDVGRYGGCYGVSAGMLEEFGDERVRDTPLAESGFTGAGIGAAMGGMRPIVELMTVNFSLLALDQIMNTAATVRHMSGGQFGVPIVIRMATGAGKQLAAQHSHSLEGWYAHIPGLKVVAPATVEDAQGMLQAALDDPDPVLIFENVMLYNTKGEVGDPSAVQLEGAAVRRPGADLSLLTYGGSLFKALAAAEQLSGQGLDVEVIDLRCLRPLDDATIMASVSKTRRALIVDEGWRSGSLAAEVSARIMEQAFWSLDAPVERVCSAEVETIVAKARAMCMSACDQVKRGDLIAVVETDKGAIEIEVFEDGVLERYLVELDSEVAVGEPLAEIRTGAMEMDDVAQTEVATETPVHESGDVPAPAVPAPPPPQGGQRVSPAARRLAAEQGVDISTLHGSGPAGAVVYADVQAAVEPGQTATAKEAAAEDDPAAKMRRAIAAAMARGKREIPHYYLSTTVDVEVAMQWLAQTNEEKPPAERILAPALFIKATAVALSRYQEFNGAYVDDTYTASPRINVGVAIAIRGGGLVAPAIHDTNELSLEQVMAGLRDLTQRVRAGRYRASEFRDPTVTVTSLGDRGVESVFGIIYPPQVACIGFGKVVDRPWSMSDRSIVSRHTVGISLSADHRVSDGRRGVLLDVMDEVAPGCLPDVIDDDEDIREQMDLDSMDLLNIVAGLHARLNIDIPESDVEQIVTINRALAYLSRDFHNFNVVYRDDATVEVVAFTAAQIPGIAERQFPASIAGPQYPAGIPIWPEAQLQQLCLQHQVDEVVFAYSDVTRDHVMDIAAAAFAAGANFALLGPKATMLETHKPTIAVCAVRTGCGKSQIARYIARQLTDAGKNVAVLRHPMPYGELAKQTVQRFQSFADLDEANCTVEEREEYEPHIASGGVVFAGVDYKKILHAAEVEADVVLWDGGNNDHPFIEPGYNIVVVDALRPTQLTTHYPGDSVLLRADLIVVNKVDAASQQQVATLQRELDRIVPRADRIFAASPVRIDTPERLVGARIMIIEDGPTITHGGMPHGAGFQAVRNLNIGQIVDPREFATPEIAAVFAQYPHIGPVLPAMGYSRAQREAMAETIKRSKVDAVVSGSPIDLAHALALEAPLIVLAIGGHGLSHPGEAGYGVERGRINQLKQTLHAQAFQGVRLLVVHGNGPQVGRLLRDDGDIADLDIHTAQTQGELGYLLAQAMPKPTVAIVTRVTVANEPGPPIKPIGAILPFYPADQHCVQVAGGWRLLVPSPKPQEVVELDAIRRLLRSHHVVAAGGGGVPVTIAGEPLNAVIDKDWVAAQLAIALQAELLVFATDVDYVYADYGAVQAKALPELDSPACRKLLASGSLDAGSIAPKLASALEFVEATAKRACICAVEDIIAAFEGKAGTQISGLQQN</sequence>
<evidence type="ECO:0000256" key="4">
    <source>
        <dbReference type="ARBA" id="ARBA00022823"/>
    </source>
</evidence>
<dbReference type="SUPFAM" id="SSF52777">
    <property type="entry name" value="CoA-dependent acyltransferases"/>
    <property type="match status" value="1"/>
</dbReference>
<keyword evidence="5" id="KW-0560">Oxidoreductase</keyword>
<feature type="domain" description="Peripheral subunit-binding (PSBD)" evidence="10">
    <location>
        <begin position="630"/>
        <end position="667"/>
    </location>
</feature>
<evidence type="ECO:0000259" key="9">
    <source>
        <dbReference type="PROSITE" id="PS50075"/>
    </source>
</evidence>
<dbReference type="Gene3D" id="3.30.559.10">
    <property type="entry name" value="Chloramphenicol acetyltransferase-like domain"/>
    <property type="match status" value="1"/>
</dbReference>
<dbReference type="Gene3D" id="4.10.320.10">
    <property type="entry name" value="E3-binding domain"/>
    <property type="match status" value="1"/>
</dbReference>
<dbReference type="FunFam" id="3.40.50.970:FF:000001">
    <property type="entry name" value="Pyruvate dehydrogenase E1 beta subunit"/>
    <property type="match status" value="1"/>
</dbReference>
<evidence type="ECO:0000313" key="11">
    <source>
        <dbReference type="EMBL" id="CAE7565013.1"/>
    </source>
</evidence>
<dbReference type="Gene3D" id="3.40.1160.10">
    <property type="entry name" value="Acetylglutamate kinase-like"/>
    <property type="match status" value="1"/>
</dbReference>
<evidence type="ECO:0000256" key="2">
    <source>
        <dbReference type="ARBA" id="ARBA00004813"/>
    </source>
</evidence>
<keyword evidence="4" id="KW-0450">Lipoyl</keyword>
<dbReference type="InterPro" id="IPR036393">
    <property type="entry name" value="AceGlu_kinase-like_sf"/>
</dbReference>
<dbReference type="SUPFAM" id="SSF53633">
    <property type="entry name" value="Carbamate kinase-like"/>
    <property type="match status" value="1"/>
</dbReference>
<dbReference type="EMBL" id="CAJNJA010026807">
    <property type="protein sequence ID" value="CAE7565013.1"/>
    <property type="molecule type" value="Genomic_DNA"/>
</dbReference>
<dbReference type="Pfam" id="PF00676">
    <property type="entry name" value="E1_dh"/>
    <property type="match status" value="1"/>
</dbReference>
<keyword evidence="12" id="KW-1185">Reference proteome</keyword>
<dbReference type="Pfam" id="PF00550">
    <property type="entry name" value="PP-binding"/>
    <property type="match status" value="1"/>
</dbReference>
<dbReference type="InterPro" id="IPR001048">
    <property type="entry name" value="Asp/Glu/Uridylate_kinase"/>
</dbReference>
<evidence type="ECO:0000313" key="12">
    <source>
        <dbReference type="Proteomes" id="UP000601435"/>
    </source>
</evidence>
<evidence type="ECO:0000256" key="3">
    <source>
        <dbReference type="ARBA" id="ARBA00007317"/>
    </source>
</evidence>
<dbReference type="InterPro" id="IPR004167">
    <property type="entry name" value="PSBD"/>
</dbReference>